<comment type="caution">
    <text evidence="1">The sequence shown here is derived from an EMBL/GenBank/DDBJ whole genome shotgun (WGS) entry which is preliminary data.</text>
</comment>
<dbReference type="AlphaFoldDB" id="A0AAW9QG23"/>
<accession>A0AAW9QG23</accession>
<sequence>MTTTPNPTAGDPPLHARFAALVAQGDDQLPLPGAGQTLARWRALAAVAREDLALAKWFEGHTDALAILQELDGPVPPRGARLGMWAAEAPGGRVSFVRQADGAVELRGTKQWCSGAEHVTHGLLTAWEDGRGDHPWLVLVDMRLPTVQTEPGHWHAAGMGRSRSVDVRFEGTPARIWPRAGEYLTRPGFWQGGAGVAACWYGGCVGVAAALQQAASRAEPQGADGRTRLAALGRADALLQPLAALLRATAQWIDRHPADDARVPALRLRMAADSAARQLLDLAGPALGAGPLCRDARLANLVADLPVFVRQTHGDRDFAALGDDVRRDAAPSSPGLPEPWTL</sequence>
<dbReference type="GO" id="GO:0016627">
    <property type="term" value="F:oxidoreductase activity, acting on the CH-CH group of donors"/>
    <property type="evidence" value="ECO:0007669"/>
    <property type="project" value="InterPro"/>
</dbReference>
<proteinExistence type="predicted"/>
<evidence type="ECO:0000313" key="1">
    <source>
        <dbReference type="EMBL" id="MEF7615757.1"/>
    </source>
</evidence>
<gene>
    <name evidence="1" type="ORF">V4F39_17720</name>
</gene>
<dbReference type="Gene3D" id="2.40.110.10">
    <property type="entry name" value="Butyryl-CoA Dehydrogenase, subunit A, domain 2"/>
    <property type="match status" value="1"/>
</dbReference>
<protein>
    <submittedName>
        <fullName evidence="1">Acyl-CoA dehydrogenase</fullName>
    </submittedName>
</protein>
<name>A0AAW9QG23_9BURK</name>
<dbReference type="Proteomes" id="UP001336250">
    <property type="component" value="Unassembled WGS sequence"/>
</dbReference>
<keyword evidence="2" id="KW-1185">Reference proteome</keyword>
<dbReference type="SUPFAM" id="SSF56645">
    <property type="entry name" value="Acyl-CoA dehydrogenase NM domain-like"/>
    <property type="match status" value="1"/>
</dbReference>
<dbReference type="InterPro" id="IPR009100">
    <property type="entry name" value="AcylCoA_DH/oxidase_NM_dom_sf"/>
</dbReference>
<dbReference type="EMBL" id="JAZIBG010000036">
    <property type="protein sequence ID" value="MEF7615757.1"/>
    <property type="molecule type" value="Genomic_DNA"/>
</dbReference>
<dbReference type="RefSeq" id="WP_332291070.1">
    <property type="nucleotide sequence ID" value="NZ_JAZIBG010000036.1"/>
</dbReference>
<organism evidence="1 2">
    <name type="scientific">Aquincola agrisoli</name>
    <dbReference type="NCBI Taxonomy" id="3119538"/>
    <lineage>
        <taxon>Bacteria</taxon>
        <taxon>Pseudomonadati</taxon>
        <taxon>Pseudomonadota</taxon>
        <taxon>Betaproteobacteria</taxon>
        <taxon>Burkholderiales</taxon>
        <taxon>Sphaerotilaceae</taxon>
        <taxon>Aquincola</taxon>
    </lineage>
</organism>
<evidence type="ECO:0000313" key="2">
    <source>
        <dbReference type="Proteomes" id="UP001336250"/>
    </source>
</evidence>
<reference evidence="1 2" key="1">
    <citation type="submission" date="2024-02" db="EMBL/GenBank/DDBJ databases">
        <title>Genome sequence of Aquincola sp. MAHUQ-54.</title>
        <authorList>
            <person name="Huq M.A."/>
        </authorList>
    </citation>
    <scope>NUCLEOTIDE SEQUENCE [LARGE SCALE GENOMIC DNA]</scope>
    <source>
        <strain evidence="1 2">MAHUQ-54</strain>
    </source>
</reference>
<dbReference type="InterPro" id="IPR046373">
    <property type="entry name" value="Acyl-CoA_Oxase/DH_mid-dom_sf"/>
</dbReference>